<dbReference type="GO" id="GO:0005975">
    <property type="term" value="P:carbohydrate metabolic process"/>
    <property type="evidence" value="ECO:0007669"/>
    <property type="project" value="InterPro"/>
</dbReference>
<evidence type="ECO:0000256" key="5">
    <source>
        <dbReference type="ARBA" id="ARBA00023295"/>
    </source>
</evidence>
<keyword evidence="3 7" id="KW-0378">Hydrolase</keyword>
<gene>
    <name evidence="9" type="ORF">KFL_001030040</name>
</gene>
<keyword evidence="5 7" id="KW-0326">Glycosidase</keyword>
<organism evidence="9 10">
    <name type="scientific">Klebsormidium nitens</name>
    <name type="common">Green alga</name>
    <name type="synonym">Ulothrix nitens</name>
    <dbReference type="NCBI Taxonomy" id="105231"/>
    <lineage>
        <taxon>Eukaryota</taxon>
        <taxon>Viridiplantae</taxon>
        <taxon>Streptophyta</taxon>
        <taxon>Klebsormidiophyceae</taxon>
        <taxon>Klebsormidiales</taxon>
        <taxon>Klebsormidiaceae</taxon>
        <taxon>Klebsormidium</taxon>
    </lineage>
</organism>
<keyword evidence="2" id="KW-0732">Signal</keyword>
<dbReference type="EMBL" id="DF237052">
    <property type="protein sequence ID" value="GAQ82179.1"/>
    <property type="molecule type" value="Genomic_DNA"/>
</dbReference>
<evidence type="ECO:0000259" key="8">
    <source>
        <dbReference type="SMART" id="SM00768"/>
    </source>
</evidence>
<dbReference type="PANTHER" id="PTHR32227">
    <property type="entry name" value="GLUCAN ENDO-1,3-BETA-GLUCOSIDASE BG1-RELATED-RELATED"/>
    <property type="match status" value="1"/>
</dbReference>
<evidence type="ECO:0000313" key="9">
    <source>
        <dbReference type="EMBL" id="GAQ82179.1"/>
    </source>
</evidence>
<dbReference type="OMA" id="GCILMLW"/>
<dbReference type="SUPFAM" id="SSF51445">
    <property type="entry name" value="(Trans)glycosidases"/>
    <property type="match status" value="1"/>
</dbReference>
<accession>A0A1Y1HYD9</accession>
<dbReference type="Pfam" id="PF00332">
    <property type="entry name" value="Glyco_hydro_17"/>
    <property type="match status" value="1"/>
</dbReference>
<sequence length="565" mass="61252">MYIAAGLVLRTEADRDVVSRLRAEPQSELVGTSSGFSVAITRYSQAAFGGLLYPVLLTFFAGHKRWGTHQREIYPPLGDGMKGVALLIALGALVALTQHCAVATTSWTPPGMGVNYGGSLLSTKTMTPNAAVKLMTEKQIGMVKMFDADSTILKALFGSEIEVAVAVPNDTADDWVTNNVKRYLFPGGVKIRWICVGNEVFGTWQMDAYKPWLYPAMLKVLIALQAQKIDNVVKITTPVNTGDLGGSDPPSSGFFKPELVTLYRQILSLLKATGSRFMVNVYPFLVAEQNDSPALAQQAQFRDNLGTYDPVSGVFYTNLFDKTVDATYAALNKTGYPDVDLLIGECGWPTAGSTYASIATARQFNSDFTKRCLSGQGTPGHSNRTLGCFLFELLDEDLKETGPGPFETSWGVFNATGYPMYDIDFTNTTFFQADGLPKRWCVAGNIQNEALLQSVVSSVCGFNSTECLDIAPGGACFSPPSNMTTTQLHASYALNRQYQLNKQNPQSCNGVVVTTDPSFSYCKFEIGTKVTPIMGPPNAISPAIVSRPLTGLTVFVLIGMLLFTF</sequence>
<dbReference type="InterPro" id="IPR044965">
    <property type="entry name" value="Glyco_hydro_17_plant"/>
</dbReference>
<evidence type="ECO:0000256" key="3">
    <source>
        <dbReference type="ARBA" id="ARBA00022801"/>
    </source>
</evidence>
<dbReference type="Pfam" id="PF07983">
    <property type="entry name" value="X8"/>
    <property type="match status" value="1"/>
</dbReference>
<dbReference type="Gene3D" id="3.20.20.80">
    <property type="entry name" value="Glycosidases"/>
    <property type="match status" value="1"/>
</dbReference>
<dbReference type="STRING" id="105231.A0A1Y1HYD9"/>
<dbReference type="GO" id="GO:0005886">
    <property type="term" value="C:plasma membrane"/>
    <property type="evidence" value="ECO:0000318"/>
    <property type="project" value="GO_Central"/>
</dbReference>
<evidence type="ECO:0000313" key="10">
    <source>
        <dbReference type="Proteomes" id="UP000054558"/>
    </source>
</evidence>
<dbReference type="GO" id="GO:0004553">
    <property type="term" value="F:hydrolase activity, hydrolyzing O-glycosyl compounds"/>
    <property type="evidence" value="ECO:0007669"/>
    <property type="project" value="InterPro"/>
</dbReference>
<proteinExistence type="inferred from homology"/>
<evidence type="ECO:0000256" key="1">
    <source>
        <dbReference type="ARBA" id="ARBA00008773"/>
    </source>
</evidence>
<name>A0A1Y1HYD9_KLENI</name>
<dbReference type="Proteomes" id="UP000054558">
    <property type="component" value="Unassembled WGS sequence"/>
</dbReference>
<reference evidence="9 10" key="1">
    <citation type="journal article" date="2014" name="Nat. Commun.">
        <title>Klebsormidium flaccidum genome reveals primary factors for plant terrestrial adaptation.</title>
        <authorList>
            <person name="Hori K."/>
            <person name="Maruyama F."/>
            <person name="Fujisawa T."/>
            <person name="Togashi T."/>
            <person name="Yamamoto N."/>
            <person name="Seo M."/>
            <person name="Sato S."/>
            <person name="Yamada T."/>
            <person name="Mori H."/>
            <person name="Tajima N."/>
            <person name="Moriyama T."/>
            <person name="Ikeuchi M."/>
            <person name="Watanabe M."/>
            <person name="Wada H."/>
            <person name="Kobayashi K."/>
            <person name="Saito M."/>
            <person name="Masuda T."/>
            <person name="Sasaki-Sekimoto Y."/>
            <person name="Mashiguchi K."/>
            <person name="Awai K."/>
            <person name="Shimojima M."/>
            <person name="Masuda S."/>
            <person name="Iwai M."/>
            <person name="Nobusawa T."/>
            <person name="Narise T."/>
            <person name="Kondo S."/>
            <person name="Saito H."/>
            <person name="Sato R."/>
            <person name="Murakawa M."/>
            <person name="Ihara Y."/>
            <person name="Oshima-Yamada Y."/>
            <person name="Ohtaka K."/>
            <person name="Satoh M."/>
            <person name="Sonobe K."/>
            <person name="Ishii M."/>
            <person name="Ohtani R."/>
            <person name="Kanamori-Sato M."/>
            <person name="Honoki R."/>
            <person name="Miyazaki D."/>
            <person name="Mochizuki H."/>
            <person name="Umetsu J."/>
            <person name="Higashi K."/>
            <person name="Shibata D."/>
            <person name="Kamiya Y."/>
            <person name="Sato N."/>
            <person name="Nakamura Y."/>
            <person name="Tabata S."/>
            <person name="Ida S."/>
            <person name="Kurokawa K."/>
            <person name="Ohta H."/>
        </authorList>
    </citation>
    <scope>NUCLEOTIDE SEQUENCE [LARGE SCALE GENOMIC DNA]</scope>
    <source>
        <strain evidence="9 10">NIES-2285</strain>
    </source>
</reference>
<comment type="similarity">
    <text evidence="1 6">Belongs to the glycosyl hydrolase 17 family.</text>
</comment>
<evidence type="ECO:0000256" key="2">
    <source>
        <dbReference type="ARBA" id="ARBA00022729"/>
    </source>
</evidence>
<evidence type="ECO:0000256" key="4">
    <source>
        <dbReference type="ARBA" id="ARBA00023157"/>
    </source>
</evidence>
<evidence type="ECO:0000256" key="7">
    <source>
        <dbReference type="RuleBase" id="RU004336"/>
    </source>
</evidence>
<dbReference type="InterPro" id="IPR000490">
    <property type="entry name" value="Glyco_hydro_17"/>
</dbReference>
<feature type="domain" description="X8" evidence="8">
    <location>
        <begin position="439"/>
        <end position="524"/>
    </location>
</feature>
<dbReference type="SMART" id="SM00768">
    <property type="entry name" value="X8"/>
    <property type="match status" value="1"/>
</dbReference>
<dbReference type="InterPro" id="IPR012946">
    <property type="entry name" value="X8"/>
</dbReference>
<dbReference type="PROSITE" id="PS00587">
    <property type="entry name" value="GLYCOSYL_HYDROL_F17"/>
    <property type="match status" value="1"/>
</dbReference>
<dbReference type="InterPro" id="IPR017853">
    <property type="entry name" value="GH"/>
</dbReference>
<keyword evidence="10" id="KW-1185">Reference proteome</keyword>
<protein>
    <submittedName>
        <fullName evidence="9">O-Glycosyl hydrolases family 17 protein</fullName>
    </submittedName>
</protein>
<keyword evidence="4" id="KW-1015">Disulfide bond</keyword>
<dbReference type="OrthoDB" id="408788at2759"/>
<evidence type="ECO:0000256" key="6">
    <source>
        <dbReference type="RuleBase" id="RU004335"/>
    </source>
</evidence>
<dbReference type="AlphaFoldDB" id="A0A1Y1HYD9"/>